<dbReference type="Pfam" id="PF16130">
    <property type="entry name" value="DUF4842"/>
    <property type="match status" value="1"/>
</dbReference>
<dbReference type="PATRIC" id="fig|1189621.3.peg.2751"/>
<dbReference type="AlphaFoldDB" id="I5C192"/>
<dbReference type="Proteomes" id="UP000005551">
    <property type="component" value="Unassembled WGS sequence"/>
</dbReference>
<dbReference type="EMBL" id="AJYA01000029">
    <property type="protein sequence ID" value="EIM75594.1"/>
    <property type="molecule type" value="Genomic_DNA"/>
</dbReference>
<dbReference type="NCBIfam" id="TIGR04456">
    <property type="entry name" value="LruC_dom"/>
    <property type="match status" value="1"/>
</dbReference>
<feature type="domain" description="DUF4842" evidence="1">
    <location>
        <begin position="57"/>
        <end position="261"/>
    </location>
</feature>
<evidence type="ECO:0000259" key="1">
    <source>
        <dbReference type="Pfam" id="PF16130"/>
    </source>
</evidence>
<keyword evidence="3" id="KW-1185">Reference proteome</keyword>
<protein>
    <recommendedName>
        <fullName evidence="1">DUF4842 domain-containing protein</fullName>
    </recommendedName>
</protein>
<dbReference type="InterPro" id="IPR032295">
    <property type="entry name" value="DUF4842"/>
</dbReference>
<dbReference type="STRING" id="1189621.A3SI_13203"/>
<evidence type="ECO:0000313" key="3">
    <source>
        <dbReference type="Proteomes" id="UP000005551"/>
    </source>
</evidence>
<accession>I5C192</accession>
<evidence type="ECO:0000313" key="2">
    <source>
        <dbReference type="EMBL" id="EIM75594.1"/>
    </source>
</evidence>
<name>I5C192_9BACT</name>
<gene>
    <name evidence="2" type="ORF">A3SI_13203</name>
</gene>
<dbReference type="RefSeq" id="WP_009055811.1">
    <property type="nucleotide sequence ID" value="NZ_AJYA01000029.1"/>
</dbReference>
<reference evidence="2 3" key="1">
    <citation type="submission" date="2012-05" db="EMBL/GenBank/DDBJ databases">
        <title>Genome sequence of Nitritalea halalkaliphila LW7.</title>
        <authorList>
            <person name="Jangir P.K."/>
            <person name="Singh A."/>
            <person name="Shivaji S."/>
            <person name="Sharma R."/>
        </authorList>
    </citation>
    <scope>NUCLEOTIDE SEQUENCE [LARGE SCALE GENOMIC DNA]</scope>
    <source>
        <strain evidence="2 3">LW7</strain>
    </source>
</reference>
<dbReference type="InterPro" id="IPR031025">
    <property type="entry name" value="LruC_dom"/>
</dbReference>
<organism evidence="2 3">
    <name type="scientific">Nitritalea halalkaliphila LW7</name>
    <dbReference type="NCBI Taxonomy" id="1189621"/>
    <lineage>
        <taxon>Bacteria</taxon>
        <taxon>Pseudomonadati</taxon>
        <taxon>Bacteroidota</taxon>
        <taxon>Cytophagia</taxon>
        <taxon>Cytophagales</taxon>
        <taxon>Cyclobacteriaceae</taxon>
        <taxon>Nitritalea</taxon>
    </lineage>
</organism>
<sequence length="275" mass="29825">MAPVIPPDVTTSILGTNDFSTLMFEDLWPGLGDYDFNDFVVGIKAEKVSTALGGILKEIKLEILPRAAGATFQNSFAVAFPTLPSSAVTEITGTVKGGSSIFSYQGNGAEAGQNALSVIIFENINQVIPFANNPLRNASAAPFTAEPILISIKVRESAGIKADQINYETFNPYLIVNQNRGREIHLAGRQGTSLSDPSLLGTNSDNSLNGTSYTSDGDNLPWAILVPKDIPFMHEGVDITEGYLNFPEWARTAGEKFPNWFENNSGFRNNNKLFR</sequence>
<comment type="caution">
    <text evidence="2">The sequence shown here is derived from an EMBL/GenBank/DDBJ whole genome shotgun (WGS) entry which is preliminary data.</text>
</comment>
<proteinExistence type="predicted"/>
<dbReference type="OrthoDB" id="1204817at2"/>